<dbReference type="GO" id="GO:0005730">
    <property type="term" value="C:nucleolus"/>
    <property type="evidence" value="ECO:0007669"/>
    <property type="project" value="TreeGrafter"/>
</dbReference>
<feature type="domain" description="URB1 N-terminal" evidence="2">
    <location>
        <begin position="98"/>
        <end position="445"/>
    </location>
</feature>
<feature type="compositionally biased region" description="Basic and acidic residues" evidence="1">
    <location>
        <begin position="1"/>
        <end position="10"/>
    </location>
</feature>
<feature type="domain" description="URB1 C-terminal" evidence="3">
    <location>
        <begin position="912"/>
        <end position="1104"/>
    </location>
</feature>
<dbReference type="InterPro" id="IPR039844">
    <property type="entry name" value="URB1"/>
</dbReference>
<dbReference type="Proteomes" id="UP000272025">
    <property type="component" value="Unassembled WGS sequence"/>
</dbReference>
<dbReference type="Pfam" id="PF26140">
    <property type="entry name" value="HEAT_URB1"/>
    <property type="match status" value="1"/>
</dbReference>
<dbReference type="GeneID" id="39581756"/>
<dbReference type="SUPFAM" id="SSF48371">
    <property type="entry name" value="ARM repeat"/>
    <property type="match status" value="1"/>
</dbReference>
<evidence type="ECO:0000259" key="4">
    <source>
        <dbReference type="Pfam" id="PF26140"/>
    </source>
</evidence>
<evidence type="ECO:0000259" key="3">
    <source>
        <dbReference type="Pfam" id="PF16201"/>
    </source>
</evidence>
<dbReference type="STRING" id="1314773.A0A3N2Q4Y0"/>
<protein>
    <recommendedName>
        <fullName evidence="7">Ribosome biogenesis protein Urb1</fullName>
    </recommendedName>
</protein>
<gene>
    <name evidence="5" type="ORF">SODALDRAFT_346983</name>
</gene>
<feature type="domain" description="URB1 central HEAT repeat" evidence="4">
    <location>
        <begin position="640"/>
        <end position="811"/>
    </location>
</feature>
<feature type="compositionally biased region" description="Polar residues" evidence="1">
    <location>
        <begin position="846"/>
        <end position="856"/>
    </location>
</feature>
<dbReference type="InterPro" id="IPR016024">
    <property type="entry name" value="ARM-type_fold"/>
</dbReference>
<dbReference type="InterPro" id="IPR032436">
    <property type="entry name" value="URB1_C"/>
</dbReference>
<reference evidence="5 6" key="1">
    <citation type="journal article" date="2018" name="Mol. Ecol.">
        <title>The obligate alkalophilic soda-lake fungus Sodiomyces alkalinus has shifted to a protein diet.</title>
        <authorList>
            <person name="Grum-Grzhimaylo A.A."/>
            <person name="Falkoski D.L."/>
            <person name="van den Heuvel J."/>
            <person name="Valero-Jimenez C.A."/>
            <person name="Min B."/>
            <person name="Choi I.G."/>
            <person name="Lipzen A."/>
            <person name="Daum C.G."/>
            <person name="Aanen D.K."/>
            <person name="Tsang A."/>
            <person name="Henrissat B."/>
            <person name="Bilanenko E.N."/>
            <person name="de Vries R.P."/>
            <person name="van Kan J.A.L."/>
            <person name="Grigoriev I.V."/>
            <person name="Debets A.J.M."/>
        </authorList>
    </citation>
    <scope>NUCLEOTIDE SEQUENCE [LARGE SCALE GENOMIC DNA]</scope>
    <source>
        <strain evidence="5 6">F11</strain>
    </source>
</reference>
<evidence type="ECO:0008006" key="7">
    <source>
        <dbReference type="Google" id="ProtNLM"/>
    </source>
</evidence>
<dbReference type="OrthoDB" id="72892at2759"/>
<dbReference type="InterPro" id="IPR021714">
    <property type="entry name" value="URB1_N"/>
</dbReference>
<dbReference type="PANTHER" id="PTHR13500">
    <property type="entry name" value="NUCLEOLAR PRERIBOSOMAL-ASSOCIATED PROTEIN 1"/>
    <property type="match status" value="1"/>
</dbReference>
<feature type="region of interest" description="Disordered" evidence="1">
    <location>
        <begin position="1"/>
        <end position="21"/>
    </location>
</feature>
<evidence type="ECO:0000256" key="1">
    <source>
        <dbReference type="SAM" id="MobiDB-lite"/>
    </source>
</evidence>
<dbReference type="Pfam" id="PF16201">
    <property type="entry name" value="NopRA1"/>
    <property type="match status" value="1"/>
</dbReference>
<dbReference type="AlphaFoldDB" id="A0A3N2Q4Y0"/>
<dbReference type="InterPro" id="IPR059018">
    <property type="entry name" value="HEAT_URB1"/>
</dbReference>
<sequence length="1158" mass="129887">MSKRQLRDVDGPNGGRKRQRLVHETPTFEEIHTGRQLRQLLSFDQDLKRARHGIQSLKVFLDKFASDTNENNQQRLALLREYLESERPRIASEDAVYLSDLMETWAFGSQVHNDSITAAVPAVLALLLQIISGSLDLLPDATGIAQTLLQERQLKLIARNLSASKGSGFIISPTLRLLREVASLDGGALARRLFRARDFTFASFARNLEVRNSTDSGPEDPTKPSVRTNAIKLFMTCLKFLPGDAKKELLMQKEVVSHLTFLLKEDPAYLIVDMLQTLKKHVLMDDEVAREAKFRAFGTKTLDRLAGLYSYRHDEEAEGRPSVKDTVHGFLIHACTTPGSGILYTGTGLYPKDAKGRDAITQDVKDSDDFALERVGWLDKYRDEVPVANFVLDEFIQKMRPWSSLRQSELIVAIFAAAPELAASYFLANSAFSFEPKLSMTWIGYATFIFDTVQLPIPRYFGNRSRYHRIPPPTWVLLGNILPAPLKQKDLVRSLSSDSNLISFFATRILILALQKLREALRMHREAADGAANKSIWEAAARRLVDEFCQRIPDMKEVTKCYKAIPEEENVLQREAASRLLLLYYEVIPQMALMANYDVSSSLLDALGRLENMREDQRDQQEQALGLMELENLLAIAGYSPGMRWFAKAEGLGTSPFVALLRVYAGVSQERSLARLREVLEFVSTQNQVVQSKNGPGLLFCVPREVGKKHGDMLWKFLDNCVNRCAISPLKYMDLMEEIIEAGGSPSRSQPRSPVSLVLVTMVEQAPFAAKDASAEQMEALVRILSSFLGYAKRSGENERVIDVLAERLNTLLHAPAKVKPRFKAALLDADADADADADDDDSSKSNDSGVKTTSSKADHHAAEQPTTKALGDGRLEAILQAPLHAEEDNSALSKWVTKSIDDLVDGEYIPALMRLLWSEHLSIRQEALTNLLKMAAKIKESSYEEKDQLWLLLSELAESSKGLVPSGPVASPLVAFALHSVDIIKNPLHCLYPKVNMYLTRSPVWPADKMPLAHDIFHGEPSPDDRYYTEVSWLLTYLLDGLRTRADLAVFHHKKWFEKVLGLAANPYMRTNLVTRVLRVVYRATEIEGGSTTLVTRFGIVSWLEAQEAVRMEQGGGSEEEARLLRALRRRVWETCDQGRVGRWSKGEISEESMRAA</sequence>
<dbReference type="EMBL" id="ML119051">
    <property type="protein sequence ID" value="ROT41833.1"/>
    <property type="molecule type" value="Genomic_DNA"/>
</dbReference>
<keyword evidence="6" id="KW-1185">Reference proteome</keyword>
<dbReference type="Pfam" id="PF11707">
    <property type="entry name" value="Npa1"/>
    <property type="match status" value="1"/>
</dbReference>
<proteinExistence type="predicted"/>
<dbReference type="GO" id="GO:0000463">
    <property type="term" value="P:maturation of LSU-rRNA from tricistronic rRNA transcript (SSU-rRNA, 5.8S rRNA, LSU-rRNA)"/>
    <property type="evidence" value="ECO:0007669"/>
    <property type="project" value="TreeGrafter"/>
</dbReference>
<accession>A0A3N2Q4Y0</accession>
<name>A0A3N2Q4Y0_SODAK</name>
<feature type="region of interest" description="Disordered" evidence="1">
    <location>
        <begin position="834"/>
        <end position="872"/>
    </location>
</feature>
<dbReference type="RefSeq" id="XP_028469639.1">
    <property type="nucleotide sequence ID" value="XM_028613278.1"/>
</dbReference>
<dbReference type="GO" id="GO:0000466">
    <property type="term" value="P:maturation of 5.8S rRNA from tricistronic rRNA transcript (SSU-rRNA, 5.8S rRNA, LSU-rRNA)"/>
    <property type="evidence" value="ECO:0007669"/>
    <property type="project" value="TreeGrafter"/>
</dbReference>
<evidence type="ECO:0000313" key="5">
    <source>
        <dbReference type="EMBL" id="ROT41833.1"/>
    </source>
</evidence>
<dbReference type="PANTHER" id="PTHR13500:SF0">
    <property type="entry name" value="NUCLEOLAR PRE-RIBOSOMAL-ASSOCIATED PROTEIN 1"/>
    <property type="match status" value="1"/>
</dbReference>
<evidence type="ECO:0000313" key="6">
    <source>
        <dbReference type="Proteomes" id="UP000272025"/>
    </source>
</evidence>
<evidence type="ECO:0000259" key="2">
    <source>
        <dbReference type="Pfam" id="PF11707"/>
    </source>
</evidence>
<organism evidence="5 6">
    <name type="scientific">Sodiomyces alkalinus (strain CBS 110278 / VKM F-3762 / F11)</name>
    <name type="common">Alkaliphilic filamentous fungus</name>
    <dbReference type="NCBI Taxonomy" id="1314773"/>
    <lineage>
        <taxon>Eukaryota</taxon>
        <taxon>Fungi</taxon>
        <taxon>Dikarya</taxon>
        <taxon>Ascomycota</taxon>
        <taxon>Pezizomycotina</taxon>
        <taxon>Sordariomycetes</taxon>
        <taxon>Hypocreomycetidae</taxon>
        <taxon>Glomerellales</taxon>
        <taxon>Plectosphaerellaceae</taxon>
        <taxon>Sodiomyces</taxon>
    </lineage>
</organism>